<comment type="caution">
    <text evidence="2">The sequence shown here is derived from an EMBL/GenBank/DDBJ whole genome shotgun (WGS) entry which is preliminary data.</text>
</comment>
<dbReference type="EMBL" id="CADEAL010003928">
    <property type="protein sequence ID" value="CAB1446864.1"/>
    <property type="molecule type" value="Genomic_DNA"/>
</dbReference>
<keyword evidence="3" id="KW-1185">Reference proteome</keyword>
<gene>
    <name evidence="2" type="ORF">PLEPLA_LOCUS34582</name>
</gene>
<organism evidence="2 3">
    <name type="scientific">Pleuronectes platessa</name>
    <name type="common">European plaice</name>
    <dbReference type="NCBI Taxonomy" id="8262"/>
    <lineage>
        <taxon>Eukaryota</taxon>
        <taxon>Metazoa</taxon>
        <taxon>Chordata</taxon>
        <taxon>Craniata</taxon>
        <taxon>Vertebrata</taxon>
        <taxon>Euteleostomi</taxon>
        <taxon>Actinopterygii</taxon>
        <taxon>Neopterygii</taxon>
        <taxon>Teleostei</taxon>
        <taxon>Neoteleostei</taxon>
        <taxon>Acanthomorphata</taxon>
        <taxon>Carangaria</taxon>
        <taxon>Pleuronectiformes</taxon>
        <taxon>Pleuronectoidei</taxon>
        <taxon>Pleuronectidae</taxon>
        <taxon>Pleuronectes</taxon>
    </lineage>
</organism>
<reference evidence="2" key="1">
    <citation type="submission" date="2020-03" db="EMBL/GenBank/DDBJ databases">
        <authorList>
            <person name="Weist P."/>
        </authorList>
    </citation>
    <scope>NUCLEOTIDE SEQUENCE</scope>
</reference>
<evidence type="ECO:0000313" key="3">
    <source>
        <dbReference type="Proteomes" id="UP001153269"/>
    </source>
</evidence>
<feature type="region of interest" description="Disordered" evidence="1">
    <location>
        <begin position="1"/>
        <end position="99"/>
    </location>
</feature>
<evidence type="ECO:0000313" key="2">
    <source>
        <dbReference type="EMBL" id="CAB1446864.1"/>
    </source>
</evidence>
<proteinExistence type="predicted"/>
<accession>A0A9N7Z0L9</accession>
<sequence length="99" mass="10176">MKSVTGGTGSSERAFSNPGCVPCPRTAALRTPVPAGLTQAAGPDALVPSISSRRLEDSGRAESPLPPCAAEESSWRAGDSPELLEETKGTSSQKYHGAH</sequence>
<feature type="compositionally biased region" description="Polar residues" evidence="1">
    <location>
        <begin position="89"/>
        <end position="99"/>
    </location>
</feature>
<evidence type="ECO:0000256" key="1">
    <source>
        <dbReference type="SAM" id="MobiDB-lite"/>
    </source>
</evidence>
<dbReference type="Proteomes" id="UP001153269">
    <property type="component" value="Unassembled WGS sequence"/>
</dbReference>
<name>A0A9N7Z0L9_PLEPL</name>
<protein>
    <submittedName>
        <fullName evidence="2">Uncharacterized protein</fullName>
    </submittedName>
</protein>
<dbReference type="AlphaFoldDB" id="A0A9N7Z0L9"/>